<organism evidence="7 8">
    <name type="scientific">Cladobotryum mycophilum</name>
    <dbReference type="NCBI Taxonomy" id="491253"/>
    <lineage>
        <taxon>Eukaryota</taxon>
        <taxon>Fungi</taxon>
        <taxon>Dikarya</taxon>
        <taxon>Ascomycota</taxon>
        <taxon>Pezizomycotina</taxon>
        <taxon>Sordariomycetes</taxon>
        <taxon>Hypocreomycetidae</taxon>
        <taxon>Hypocreales</taxon>
        <taxon>Hypocreaceae</taxon>
        <taxon>Cladobotryum</taxon>
    </lineage>
</organism>
<evidence type="ECO:0000256" key="4">
    <source>
        <dbReference type="ARBA" id="ARBA00038493"/>
    </source>
</evidence>
<evidence type="ECO:0000256" key="5">
    <source>
        <dbReference type="ARBA" id="ARBA00048082"/>
    </source>
</evidence>
<dbReference type="EMBL" id="JAVFKD010000012">
    <property type="protein sequence ID" value="KAK5993906.1"/>
    <property type="molecule type" value="Genomic_DNA"/>
</dbReference>
<sequence length="215" mass="23367">MAKKILVVLTSYDTIESTGQPTGWYLPEFAHPYDVLAPHAEIVVASPKGGSFKDDSSVNFLNNKSSLWENTKTIKEFLGRAGEFDAIFYPGGHGPVFDLRVDEESIQLIQEFYKAGKTVAAVCHGPIVFSNVKIDGEYLVKGKNVTGFTDAEEEAVKLAEVMPVLLESDFIKKGAKFQKAEKLWGEKVVVDGQLITGQNPASAKAVGDAILKAIS</sequence>
<keyword evidence="2" id="KW-0346">Stress response</keyword>
<accession>A0ABR0SQA6</accession>
<dbReference type="CDD" id="cd03141">
    <property type="entry name" value="GATase1_Hsp31_like"/>
    <property type="match status" value="1"/>
</dbReference>
<dbReference type="PANTHER" id="PTHR48094:SF11">
    <property type="entry name" value="GLUTATHIONE-INDEPENDENT GLYOXALASE HSP31-RELATED"/>
    <property type="match status" value="1"/>
</dbReference>
<proteinExistence type="inferred from homology"/>
<reference evidence="7 8" key="1">
    <citation type="submission" date="2024-01" db="EMBL/GenBank/DDBJ databases">
        <title>Complete genome of Cladobotryum mycophilum ATHUM6906.</title>
        <authorList>
            <person name="Christinaki A.C."/>
            <person name="Myridakis A.I."/>
            <person name="Kouvelis V.N."/>
        </authorList>
    </citation>
    <scope>NUCLEOTIDE SEQUENCE [LARGE SCALE GENOMIC DNA]</scope>
    <source>
        <strain evidence="7 8">ATHUM6906</strain>
    </source>
</reference>
<dbReference type="Proteomes" id="UP001338125">
    <property type="component" value="Unassembled WGS sequence"/>
</dbReference>
<comment type="caution">
    <text evidence="7">The sequence shown here is derived from an EMBL/GenBank/DDBJ whole genome shotgun (WGS) entry which is preliminary data.</text>
</comment>
<gene>
    <name evidence="7" type="ORF">PT974_07344</name>
</gene>
<dbReference type="InterPro" id="IPR029062">
    <property type="entry name" value="Class_I_gatase-like"/>
</dbReference>
<dbReference type="Pfam" id="PF01965">
    <property type="entry name" value="DJ-1_PfpI"/>
    <property type="match status" value="1"/>
</dbReference>
<protein>
    <recommendedName>
        <fullName evidence="1">D-lactate dehydratase</fullName>
        <ecNumber evidence="1">4.2.1.130</ecNumber>
    </recommendedName>
</protein>
<evidence type="ECO:0000256" key="1">
    <source>
        <dbReference type="ARBA" id="ARBA00013134"/>
    </source>
</evidence>
<evidence type="ECO:0000256" key="3">
    <source>
        <dbReference type="ARBA" id="ARBA00023239"/>
    </source>
</evidence>
<dbReference type="Gene3D" id="3.40.50.880">
    <property type="match status" value="1"/>
</dbReference>
<keyword evidence="8" id="KW-1185">Reference proteome</keyword>
<dbReference type="InterPro" id="IPR050325">
    <property type="entry name" value="Prot/Nucl_acid_deglycase"/>
</dbReference>
<feature type="domain" description="DJ-1/PfpI" evidence="6">
    <location>
        <begin position="28"/>
        <end position="212"/>
    </location>
</feature>
<comment type="catalytic activity">
    <reaction evidence="5">
        <text>methylglyoxal + H2O = (R)-lactate + H(+)</text>
        <dbReference type="Rhea" id="RHEA:27754"/>
        <dbReference type="ChEBI" id="CHEBI:15377"/>
        <dbReference type="ChEBI" id="CHEBI:15378"/>
        <dbReference type="ChEBI" id="CHEBI:16004"/>
        <dbReference type="ChEBI" id="CHEBI:17158"/>
        <dbReference type="EC" id="4.2.1.130"/>
    </reaction>
</comment>
<evidence type="ECO:0000313" key="7">
    <source>
        <dbReference type="EMBL" id="KAK5993906.1"/>
    </source>
</evidence>
<comment type="similarity">
    <text evidence="4">Belongs to the peptidase C56 family. HSP31-like subfamily.</text>
</comment>
<evidence type="ECO:0000259" key="6">
    <source>
        <dbReference type="Pfam" id="PF01965"/>
    </source>
</evidence>
<name>A0ABR0SQA6_9HYPO</name>
<dbReference type="SUPFAM" id="SSF52317">
    <property type="entry name" value="Class I glutamine amidotransferase-like"/>
    <property type="match status" value="1"/>
</dbReference>
<keyword evidence="3" id="KW-0456">Lyase</keyword>
<evidence type="ECO:0000256" key="2">
    <source>
        <dbReference type="ARBA" id="ARBA00023016"/>
    </source>
</evidence>
<dbReference type="InterPro" id="IPR002818">
    <property type="entry name" value="DJ-1/PfpI"/>
</dbReference>
<evidence type="ECO:0000313" key="8">
    <source>
        <dbReference type="Proteomes" id="UP001338125"/>
    </source>
</evidence>
<dbReference type="EC" id="4.2.1.130" evidence="1"/>
<dbReference type="PANTHER" id="PTHR48094">
    <property type="entry name" value="PROTEIN/NUCLEIC ACID DEGLYCASE DJ-1-RELATED"/>
    <property type="match status" value="1"/>
</dbReference>